<dbReference type="Pfam" id="PF00454">
    <property type="entry name" value="PI3_PI4_kinase"/>
    <property type="match status" value="1"/>
</dbReference>
<dbReference type="SMART" id="SM00146">
    <property type="entry name" value="PI3Kc"/>
    <property type="match status" value="1"/>
</dbReference>
<proteinExistence type="predicted"/>
<evidence type="ECO:0000256" key="3">
    <source>
        <dbReference type="ARBA" id="ARBA00022679"/>
    </source>
</evidence>
<dbReference type="Proteomes" id="UP000827892">
    <property type="component" value="Chromosome I"/>
</dbReference>
<dbReference type="PROSITE" id="PS50290">
    <property type="entry name" value="PI3_4_KINASE_3"/>
    <property type="match status" value="1"/>
</dbReference>
<evidence type="ECO:0000256" key="4">
    <source>
        <dbReference type="ARBA" id="ARBA00022741"/>
    </source>
</evidence>
<feature type="domain" description="FATC" evidence="10">
    <location>
        <begin position="2345"/>
        <end position="2377"/>
    </location>
</feature>
<dbReference type="SMART" id="SM01343">
    <property type="entry name" value="FATC"/>
    <property type="match status" value="1"/>
</dbReference>
<dbReference type="PANTHER" id="PTHR37079:SF4">
    <property type="entry name" value="SERINE_THREONINE-PROTEIN KINASE ATM"/>
    <property type="match status" value="1"/>
</dbReference>
<comment type="subcellular location">
    <subcellularLocation>
        <location evidence="1">Nucleus</location>
    </subcellularLocation>
</comment>
<gene>
    <name evidence="11" type="ORF">L3Y34_014118</name>
</gene>
<accession>A0AAE9IXM4</accession>
<evidence type="ECO:0000256" key="1">
    <source>
        <dbReference type="ARBA" id="ARBA00004123"/>
    </source>
</evidence>
<dbReference type="FunFam" id="1.10.1070.11:FF:000053">
    <property type="entry name" value="Serine/threonine-protein kinase ATM"/>
    <property type="match status" value="1"/>
</dbReference>
<name>A0AAE9IXM4_CAEBR</name>
<dbReference type="EMBL" id="CP090891">
    <property type="protein sequence ID" value="ULU09489.1"/>
    <property type="molecule type" value="Genomic_DNA"/>
</dbReference>
<evidence type="ECO:0000259" key="9">
    <source>
        <dbReference type="PROSITE" id="PS50290"/>
    </source>
</evidence>
<keyword evidence="7" id="KW-0067">ATP-binding</keyword>
<dbReference type="SUPFAM" id="SSF56112">
    <property type="entry name" value="Protein kinase-like (PK-like)"/>
    <property type="match status" value="1"/>
</dbReference>
<evidence type="ECO:0000313" key="12">
    <source>
        <dbReference type="Proteomes" id="UP000827892"/>
    </source>
</evidence>
<keyword evidence="8" id="KW-0539">Nucleus</keyword>
<evidence type="ECO:0000313" key="11">
    <source>
        <dbReference type="EMBL" id="ULU09489.1"/>
    </source>
</evidence>
<dbReference type="GO" id="GO:0006974">
    <property type="term" value="P:DNA damage response"/>
    <property type="evidence" value="ECO:0007669"/>
    <property type="project" value="UniProtKB-KW"/>
</dbReference>
<keyword evidence="3" id="KW-0808">Transferase</keyword>
<reference evidence="11 12" key="1">
    <citation type="submission" date="2022-05" db="EMBL/GenBank/DDBJ databases">
        <title>Chromosome-level reference genomes for two strains of Caenorhabditis briggsae: an improved platform for comparative genomics.</title>
        <authorList>
            <person name="Stevens L."/>
            <person name="Andersen E.C."/>
        </authorList>
    </citation>
    <scope>NUCLEOTIDE SEQUENCE [LARGE SCALE GENOMIC DNA]</scope>
    <source>
        <strain evidence="11">QX1410_ONT</strain>
        <tissue evidence="11">Whole-organism</tissue>
    </source>
</reference>
<dbReference type="InterPro" id="IPR038980">
    <property type="entry name" value="ATM_plant"/>
</dbReference>
<keyword evidence="4" id="KW-0547">Nucleotide-binding</keyword>
<dbReference type="GO" id="GO:0005524">
    <property type="term" value="F:ATP binding"/>
    <property type="evidence" value="ECO:0007669"/>
    <property type="project" value="UniProtKB-KW"/>
</dbReference>
<dbReference type="PROSITE" id="PS00916">
    <property type="entry name" value="PI3_4_KINASE_2"/>
    <property type="match status" value="1"/>
</dbReference>
<feature type="domain" description="PI3K/PI4K catalytic" evidence="9">
    <location>
        <begin position="2043"/>
        <end position="2358"/>
    </location>
</feature>
<dbReference type="InterPro" id="IPR011009">
    <property type="entry name" value="Kinase-like_dom_sf"/>
</dbReference>
<evidence type="ECO:0000256" key="2">
    <source>
        <dbReference type="ARBA" id="ARBA00012513"/>
    </source>
</evidence>
<dbReference type="InterPro" id="IPR018936">
    <property type="entry name" value="PI3/4_kinase_CS"/>
</dbReference>
<evidence type="ECO:0000256" key="8">
    <source>
        <dbReference type="ARBA" id="ARBA00023242"/>
    </source>
</evidence>
<evidence type="ECO:0000256" key="7">
    <source>
        <dbReference type="ARBA" id="ARBA00022840"/>
    </source>
</evidence>
<dbReference type="FunFam" id="3.30.1010.10:FF:000063">
    <property type="entry name" value="Serine/threonine-protein kinase ATM"/>
    <property type="match status" value="1"/>
</dbReference>
<protein>
    <recommendedName>
        <fullName evidence="2">non-specific serine/threonine protein kinase</fullName>
        <ecNumber evidence="2">2.7.11.1</ecNumber>
    </recommendedName>
</protein>
<evidence type="ECO:0000256" key="5">
    <source>
        <dbReference type="ARBA" id="ARBA00022763"/>
    </source>
</evidence>
<dbReference type="PANTHER" id="PTHR37079">
    <property type="entry name" value="SERINE/THREONINE-PROTEIN KINASE ATM"/>
    <property type="match status" value="1"/>
</dbReference>
<dbReference type="Pfam" id="PF02260">
    <property type="entry name" value="FATC"/>
    <property type="match status" value="1"/>
</dbReference>
<sequence length="2377" mass="275598">MSQKVRDLAKKIDDILNLDSKLKRDREIPTLTKFYNHLENDGDLVPKGLAELTVGIMKLAKREIEEVDKKWKKTEHDDIPKSASKYKTDPFKTPVFEISTRHLKMCCRQPIDHNTVPWIPYCLSILSYDFILSADGLEGDVSNVLHICAMASRIQWADHSHLQKLWDFIWRRIETADLKEQALRSYCEVAVEMMKNVDYEIYETSSHQLVRRAIRALKMGNHGISQAAWTSTRKYSIVVVVSFIVHKWGLETRDFILREVFELLDPLLSLINIKTNQSESEILTMQLVDDVIKLSMIETIDGHRSMNEKTEENVRKLVKFAIRESLRTMHRGYSMSPNFQISDEICRFLARWFLAERRVDTVEMDLDESSIDLKSDGRKFENHYLSLEGLIHLSFGSKCVNKHAAWNGAMQILNKILKSGRLNSQIVESIVSILWEKRKSYTSEYLRTAFCALLATVIPQDVRFGHLRMPSIDSILKYTLSLMPNVTSLPNAAILTENILKFRSKQVSKETIRLIWDTVSRTSPACFEVLRLLSALVSFTEFEENSRFANDENVGKWSLRKDVIEWLLIDPSAHSHQLIHELCHYHPSFCYETDEPNTDDQLLRNLKTCHLLHFSSSTVPHKATVTQMRPTDAKIDEIVNYVDCKLKSMLSTELTLPVFVLSYEFSLKFPEVSFDFDLIYKRLPHLLQELEPTEFLQSIQNFSEWPEFLEFPPKFVADFDCLMAYFLKNVENQLIDMTKKWETNPGKIVETLADYCRKWPKMRGEMCKSMQFNRFVNNWILETEGDPYEMSNRFEKYSFLLSYRHLLKTRDTILSRANHLLVAQSVTPQDLYIFNKLICSSFLRNLVPPRRVIGPSFDGPTVALYPKNLEFDQRSVKIYLKRLKKSPFLAQNIVRMILENRNDDTWHLHATVLKIVMEDEQLLTVCIATIPNMIRYLKMYQIHFPPKSLSVRFLIIDKSSITSCQKYLRKPKENGHLISPINLITLFGCEKSTWKRMILQFWCQFEREPALVAERFYEFASESVDLGLQTRVVCILRALTSSEYCRNVLQDEQLKMAFDLTYRAIWMVLVKDQCSPEILELCDDSKLRNDLLGYRIPQIPPGHIDDFRLYEMRVAFSVENFLKFGIESGEDTVDFMDFGLAEFYKQLNENLTEEAIRGNEKRNIYIVDILSTVWLRLPWLRPHIQPIIARFKHISPAWKSFPQPPHLPATKHTFKWKSRFHLTLKFMNFWNQKTSWSRGEFATCLMIMLTSHGGRKHLKTNLIEPKQLEKLKNGTRRNVLCVLAKILKKETSKEDDIEEEVIEEAFFEALTRSAAIFPDIATFTIPFLSHLCVDFKQKVDLGMSKLLSSLKGTPKDNQTVVFCLAECVDSVGLDSLARYESVDPEEPLQYATMWFFVMARLFLQHGYLTHAFAVANVLFDRLSSKKRNTMMIERISLEQINKSEEMIELLVDIYVAEDNSTALSTLPPGVQNRPNVRKVMNKKQKEWMKLVSTAELDPREATILQWLCGLPSARSNDIYLDSILRGRFTEYPKILDTPLKFVYFSLFHTALGTKINLDMLQNPPTILETRLMMLANGTANFEPESIEEHVIQAVRDVREAEFWRASSNFEKASELNEKTKRMVRLAELLVENHAYDAATLILKSWEEECLQWRVPSIDIDLIRIAGESVTCQAGDPRTAEINLRQMSPGKMSEAAIAEWCIVLSKITIDYRNDDVEGIRILDRGCRHLEHKTCVESRLKVLLQFHSICMGQLSKLEEYLETRSYRMKKQVIAEYEKQIEKKNSTPRVSRGTSGGDEMKRTERVKKEMRLEKADVEKVEGLVVSAARKAVQSAFQALSCISQLEDDEEAIRTSSLIVFPLIDVIYKYETDPGVVEALKDHSKTALPSKLWLCATSHLASKCFAIEKTPISRYLSQILCHLVYDYPYHVLHTILMYEFDKNGAQVREFLRNIYSVKTKRDVDKLREVVAMMREAHVAYREIAKLQVKENIRIQRVERDGKTMLVWPRDLKIFKCKLDQLPIPTISQKIGAPGDLSTSNLITWRSYKDVFLLADGLSSPIIWEIQGSDGRWYKSVWKKEDVRQDVLVEQMFDVTNNMLEKRTLRTYNVVPLDTECGIIEFCGGSVSLKELLCGTNREGGLHKEMCSHEPSATQASRMMKEVQSDTSEMRRRVFVEVCQQYSPVFRHFFYRQFPTAQIWRQKIDTYRQSLATWSVVCYMVGLGDRHASNILFDQKECTFVHIDLGMILEYSKRSLPVPEQVPFRITRDVLDPLLIEGIENGRLAEDCTKIMEKLKENNKVILGVASAILRETMSNFREAEQSSGRPSYISEMAIGRLRDKLRGTDDGVTAQSSNLQIRRLLRDATSSDNLSRMFFGWMPFL</sequence>
<keyword evidence="5" id="KW-0227">DNA damage</keyword>
<evidence type="ECO:0000259" key="10">
    <source>
        <dbReference type="PROSITE" id="PS51190"/>
    </source>
</evidence>
<keyword evidence="6" id="KW-0418">Kinase</keyword>
<dbReference type="Gene3D" id="1.10.1070.11">
    <property type="entry name" value="Phosphatidylinositol 3-/4-kinase, catalytic domain"/>
    <property type="match status" value="1"/>
</dbReference>
<evidence type="ECO:0000256" key="6">
    <source>
        <dbReference type="ARBA" id="ARBA00022777"/>
    </source>
</evidence>
<dbReference type="Gene3D" id="3.30.1010.10">
    <property type="entry name" value="Phosphatidylinositol 3-kinase Catalytic Subunit, Chain A, domain 4"/>
    <property type="match status" value="1"/>
</dbReference>
<dbReference type="EC" id="2.7.11.1" evidence="2"/>
<dbReference type="InterPro" id="IPR003152">
    <property type="entry name" value="FATC_dom"/>
</dbReference>
<dbReference type="GO" id="GO:0005634">
    <property type="term" value="C:nucleus"/>
    <property type="evidence" value="ECO:0007669"/>
    <property type="project" value="UniProtKB-SubCell"/>
</dbReference>
<dbReference type="GO" id="GO:0004674">
    <property type="term" value="F:protein serine/threonine kinase activity"/>
    <property type="evidence" value="ECO:0007669"/>
    <property type="project" value="UniProtKB-EC"/>
</dbReference>
<dbReference type="InterPro" id="IPR000403">
    <property type="entry name" value="PI3/4_kinase_cat_dom"/>
</dbReference>
<dbReference type="InterPro" id="IPR036940">
    <property type="entry name" value="PI3/4_kinase_cat_sf"/>
</dbReference>
<organism evidence="11 12">
    <name type="scientific">Caenorhabditis briggsae</name>
    <dbReference type="NCBI Taxonomy" id="6238"/>
    <lineage>
        <taxon>Eukaryota</taxon>
        <taxon>Metazoa</taxon>
        <taxon>Ecdysozoa</taxon>
        <taxon>Nematoda</taxon>
        <taxon>Chromadorea</taxon>
        <taxon>Rhabditida</taxon>
        <taxon>Rhabditina</taxon>
        <taxon>Rhabditomorpha</taxon>
        <taxon>Rhabditoidea</taxon>
        <taxon>Rhabditidae</taxon>
        <taxon>Peloderinae</taxon>
        <taxon>Caenorhabditis</taxon>
    </lineage>
</organism>
<dbReference type="PROSITE" id="PS51190">
    <property type="entry name" value="FATC"/>
    <property type="match status" value="1"/>
</dbReference>